<evidence type="ECO:0000313" key="3">
    <source>
        <dbReference type="EMBL" id="KAF3763919.1"/>
    </source>
</evidence>
<comment type="similarity">
    <text evidence="1">Belongs to the cullin family.</text>
</comment>
<feature type="domain" description="Cullin N-terminal" evidence="2">
    <location>
        <begin position="22"/>
        <end position="176"/>
    </location>
</feature>
<protein>
    <recommendedName>
        <fullName evidence="2">Cullin N-terminal domain-containing protein</fullName>
    </recommendedName>
</protein>
<evidence type="ECO:0000259" key="2">
    <source>
        <dbReference type="Pfam" id="PF00888"/>
    </source>
</evidence>
<dbReference type="RefSeq" id="XP_040774880.1">
    <property type="nucleotide sequence ID" value="XM_040915102.1"/>
</dbReference>
<dbReference type="Proteomes" id="UP000803844">
    <property type="component" value="Unassembled WGS sequence"/>
</dbReference>
<dbReference type="Gene3D" id="1.20.1310.10">
    <property type="entry name" value="Cullin Repeats"/>
    <property type="match status" value="1"/>
</dbReference>
<dbReference type="AlphaFoldDB" id="A0A9P4XZU1"/>
<accession>A0A9P4XZU1</accession>
<dbReference type="InterPro" id="IPR001373">
    <property type="entry name" value="Cullin_N"/>
</dbReference>
<dbReference type="Pfam" id="PF00888">
    <property type="entry name" value="Cullin"/>
    <property type="match status" value="1"/>
</dbReference>
<proteinExistence type="inferred from homology"/>
<reference evidence="3" key="1">
    <citation type="journal article" date="2020" name="Phytopathology">
        <title>Genome sequence of the chestnut blight fungus Cryphonectria parasitica EP155: A fundamental resource for an archetypical invasive plant pathogen.</title>
        <authorList>
            <person name="Crouch J.A."/>
            <person name="Dawe A."/>
            <person name="Aerts A."/>
            <person name="Barry K."/>
            <person name="Churchill A.C.L."/>
            <person name="Grimwood J."/>
            <person name="Hillman B."/>
            <person name="Milgroom M.G."/>
            <person name="Pangilinan J."/>
            <person name="Smith M."/>
            <person name="Salamov A."/>
            <person name="Schmutz J."/>
            <person name="Yadav J."/>
            <person name="Grigoriev I.V."/>
            <person name="Nuss D."/>
        </authorList>
    </citation>
    <scope>NUCLEOTIDE SEQUENCE</scope>
    <source>
        <strain evidence="3">EP155</strain>
    </source>
</reference>
<dbReference type="GeneID" id="63832231"/>
<dbReference type="EMBL" id="MU032349">
    <property type="protein sequence ID" value="KAF3763919.1"/>
    <property type="molecule type" value="Genomic_DNA"/>
</dbReference>
<sequence>MLRPPRRLARPQQIRNISQHMNTIEQNVNLLHKYGAASSGTFERAYTAVYRISLMHEPGTGRRVAILMFKKLIAIIITHCESLVKGAPVSDEAKFLTYIDRKAHQFKLAADKVSAMFGYTDRVPGIQEDLDAVTTHYGIGLEGSNSKIFEIHEKTLDLVFFPKVEKKCRRSALRLILNPGPHDVLHIPLIRDLVISRTLQSSTLLEVT</sequence>
<evidence type="ECO:0000256" key="1">
    <source>
        <dbReference type="ARBA" id="ARBA00006019"/>
    </source>
</evidence>
<keyword evidence="4" id="KW-1185">Reference proteome</keyword>
<dbReference type="InterPro" id="IPR016159">
    <property type="entry name" value="Cullin_repeat-like_dom_sf"/>
</dbReference>
<evidence type="ECO:0000313" key="4">
    <source>
        <dbReference type="Proteomes" id="UP000803844"/>
    </source>
</evidence>
<comment type="caution">
    <text evidence="3">The sequence shown here is derived from an EMBL/GenBank/DDBJ whole genome shotgun (WGS) entry which is preliminary data.</text>
</comment>
<feature type="non-terminal residue" evidence="3">
    <location>
        <position position="208"/>
    </location>
</feature>
<organism evidence="3 4">
    <name type="scientific">Cryphonectria parasitica (strain ATCC 38755 / EP155)</name>
    <dbReference type="NCBI Taxonomy" id="660469"/>
    <lineage>
        <taxon>Eukaryota</taxon>
        <taxon>Fungi</taxon>
        <taxon>Dikarya</taxon>
        <taxon>Ascomycota</taxon>
        <taxon>Pezizomycotina</taxon>
        <taxon>Sordariomycetes</taxon>
        <taxon>Sordariomycetidae</taxon>
        <taxon>Diaporthales</taxon>
        <taxon>Cryphonectriaceae</taxon>
        <taxon>Cryphonectria-Endothia species complex</taxon>
        <taxon>Cryphonectria</taxon>
    </lineage>
</organism>
<gene>
    <name evidence="3" type="ORF">M406DRAFT_104501</name>
</gene>
<dbReference type="SUPFAM" id="SSF74788">
    <property type="entry name" value="Cullin repeat-like"/>
    <property type="match status" value="1"/>
</dbReference>
<name>A0A9P4XZU1_CRYP1</name>